<evidence type="ECO:0000313" key="2">
    <source>
        <dbReference type="Proteomes" id="UP000325315"/>
    </source>
</evidence>
<dbReference type="AlphaFoldDB" id="A0A5B6VBI0"/>
<sequence length="104" mass="12444">MKKKRSYVCRTCGVRRGYPCRSEKHRGYPKWKQPKNISIIRSFLILAGYYCRIIKRFSLIFAPLSKWLRKNVPFKWTKDHQASFEKLKVVLTQALVLIQPESRK</sequence>
<keyword evidence="1" id="KW-0548">Nucleotidyltransferase</keyword>
<dbReference type="InterPro" id="IPR043128">
    <property type="entry name" value="Rev_trsase/Diguanyl_cyclase"/>
</dbReference>
<dbReference type="Gene3D" id="3.30.70.270">
    <property type="match status" value="1"/>
</dbReference>
<dbReference type="Proteomes" id="UP000325315">
    <property type="component" value="Unassembled WGS sequence"/>
</dbReference>
<dbReference type="PANTHER" id="PTHR45643:SF12">
    <property type="entry name" value="REVERSE TRANSCRIPTASE DOMAIN-CONTAINING PROTEIN"/>
    <property type="match status" value="1"/>
</dbReference>
<dbReference type="FunFam" id="3.30.70.270:FF:000020">
    <property type="entry name" value="Transposon Tf2-6 polyprotein-like Protein"/>
    <property type="match status" value="1"/>
</dbReference>
<reference evidence="2" key="1">
    <citation type="journal article" date="2019" name="Plant Biotechnol. J.">
        <title>Genome sequencing of the Australian wild diploid species Gossypium australe highlights disease resistance and delayed gland morphogenesis.</title>
        <authorList>
            <person name="Cai Y."/>
            <person name="Cai X."/>
            <person name="Wang Q."/>
            <person name="Wang P."/>
            <person name="Zhang Y."/>
            <person name="Cai C."/>
            <person name="Xu Y."/>
            <person name="Wang K."/>
            <person name="Zhou Z."/>
            <person name="Wang C."/>
            <person name="Geng S."/>
            <person name="Li B."/>
            <person name="Dong Q."/>
            <person name="Hou Y."/>
            <person name="Wang H."/>
            <person name="Ai P."/>
            <person name="Liu Z."/>
            <person name="Yi F."/>
            <person name="Sun M."/>
            <person name="An G."/>
            <person name="Cheng J."/>
            <person name="Zhang Y."/>
            <person name="Shi Q."/>
            <person name="Xie Y."/>
            <person name="Shi X."/>
            <person name="Chang Y."/>
            <person name="Huang F."/>
            <person name="Chen Y."/>
            <person name="Hong S."/>
            <person name="Mi L."/>
            <person name="Sun Q."/>
            <person name="Zhang L."/>
            <person name="Zhou B."/>
            <person name="Peng R."/>
            <person name="Zhang X."/>
            <person name="Liu F."/>
        </authorList>
    </citation>
    <scope>NUCLEOTIDE SEQUENCE [LARGE SCALE GENOMIC DNA]</scope>
    <source>
        <strain evidence="2">cv. PA1801</strain>
    </source>
</reference>
<dbReference type="OrthoDB" id="1667550at2759"/>
<dbReference type="PANTHER" id="PTHR45643">
    <property type="entry name" value="REVERSE TRANSCRIPTASE"/>
    <property type="match status" value="1"/>
</dbReference>
<dbReference type="SUPFAM" id="SSF56672">
    <property type="entry name" value="DNA/RNA polymerases"/>
    <property type="match status" value="1"/>
</dbReference>
<dbReference type="EMBL" id="SMMG02000007">
    <property type="protein sequence ID" value="KAA3466381.1"/>
    <property type="molecule type" value="Genomic_DNA"/>
</dbReference>
<evidence type="ECO:0000313" key="1">
    <source>
        <dbReference type="EMBL" id="KAA3466381.1"/>
    </source>
</evidence>
<comment type="caution">
    <text evidence="1">The sequence shown here is derived from an EMBL/GenBank/DDBJ whole genome shotgun (WGS) entry which is preliminary data.</text>
</comment>
<dbReference type="GO" id="GO:0003964">
    <property type="term" value="F:RNA-directed DNA polymerase activity"/>
    <property type="evidence" value="ECO:0007669"/>
    <property type="project" value="UniProtKB-KW"/>
</dbReference>
<gene>
    <name evidence="1" type="ORF">EPI10_001476</name>
</gene>
<name>A0A5B6VBI0_9ROSI</name>
<proteinExistence type="predicted"/>
<organism evidence="1 2">
    <name type="scientific">Gossypium australe</name>
    <dbReference type="NCBI Taxonomy" id="47621"/>
    <lineage>
        <taxon>Eukaryota</taxon>
        <taxon>Viridiplantae</taxon>
        <taxon>Streptophyta</taxon>
        <taxon>Embryophyta</taxon>
        <taxon>Tracheophyta</taxon>
        <taxon>Spermatophyta</taxon>
        <taxon>Magnoliopsida</taxon>
        <taxon>eudicotyledons</taxon>
        <taxon>Gunneridae</taxon>
        <taxon>Pentapetalae</taxon>
        <taxon>rosids</taxon>
        <taxon>malvids</taxon>
        <taxon>Malvales</taxon>
        <taxon>Malvaceae</taxon>
        <taxon>Malvoideae</taxon>
        <taxon>Gossypium</taxon>
    </lineage>
</organism>
<keyword evidence="2" id="KW-1185">Reference proteome</keyword>
<accession>A0A5B6VBI0</accession>
<keyword evidence="1" id="KW-0695">RNA-directed DNA polymerase</keyword>
<protein>
    <submittedName>
        <fullName evidence="1">RNA-directed DNA polymerase-like protein</fullName>
    </submittedName>
</protein>
<dbReference type="InterPro" id="IPR043502">
    <property type="entry name" value="DNA/RNA_pol_sf"/>
</dbReference>
<keyword evidence="1" id="KW-0808">Transferase</keyword>